<evidence type="ECO:0000256" key="3">
    <source>
        <dbReference type="ARBA" id="ARBA00022989"/>
    </source>
</evidence>
<dbReference type="InterPro" id="IPR001516">
    <property type="entry name" value="Proton_antipo_N"/>
</dbReference>
<keyword evidence="4 6" id="KW-0472">Membrane</keyword>
<feature type="domain" description="NADH-Ubiquinone oxidoreductase (complex I) chain 5 N-terminal" evidence="8">
    <location>
        <begin position="74"/>
        <end position="124"/>
    </location>
</feature>
<dbReference type="InterPro" id="IPR003945">
    <property type="entry name" value="NU5C-like"/>
</dbReference>
<evidence type="ECO:0000256" key="5">
    <source>
        <dbReference type="RuleBase" id="RU000320"/>
    </source>
</evidence>
<dbReference type="OrthoDB" id="9807568at2"/>
<dbReference type="GO" id="GO:0008137">
    <property type="term" value="F:NADH dehydrogenase (ubiquinone) activity"/>
    <property type="evidence" value="ECO:0007669"/>
    <property type="project" value="InterPro"/>
</dbReference>
<evidence type="ECO:0000256" key="4">
    <source>
        <dbReference type="ARBA" id="ARBA00023136"/>
    </source>
</evidence>
<evidence type="ECO:0000259" key="7">
    <source>
        <dbReference type="Pfam" id="PF00361"/>
    </source>
</evidence>
<feature type="transmembrane region" description="Helical" evidence="6">
    <location>
        <begin position="91"/>
        <end position="111"/>
    </location>
</feature>
<feature type="transmembrane region" description="Helical" evidence="6">
    <location>
        <begin position="147"/>
        <end position="165"/>
    </location>
</feature>
<feature type="transmembrane region" description="Helical" evidence="6">
    <location>
        <begin position="342"/>
        <end position="360"/>
    </location>
</feature>
<dbReference type="NCBIfam" id="NF005141">
    <property type="entry name" value="PRK06590.1"/>
    <property type="match status" value="1"/>
</dbReference>
<feature type="transmembrane region" description="Helical" evidence="6">
    <location>
        <begin position="549"/>
        <end position="572"/>
    </location>
</feature>
<sequence length="681" mass="73960">MTSASGTHLWPLWLIPIVPFIGFLVNGLLGRRFPKAVVSAVALIATLIPLFQVSAIVLNFRSLTLPHVETIGTWIQAGWFHADFAFQVDQLTLVMLCVVTGVGFLIHVYSAGYMAEEEGYWRFFAYLNLFMFFMLVLVLSANYLLMFVGWEGVGLASYLLIGFYFQKDSAAKAGKKAFVVNRIGDFGFLLAMFLMIAHFGTLNFGTIFSTVAAHPEWQGGFLTAIALFLILGATGKSAQIPLYIWLPDAMEGPTPVSALIHAATMVTAGVYMVARTHVIFDRSPFALATIAIIGTATAFFAATIGIVQTDIKRVLAYSTVSQLGYMFLGCGVAAYASGVFHLVTHAFFKALLFLAAGSVIHALSGEQDMRVMGGLRKKIPVTFWTMTAAVFAISGFPPLSGFVSKDEILYQAFVSGGLGRVLWFVGLVTAGLTSFYMFRLWYLTFFGESRTGKAHHAHDHAHAADHGHAHGVHESPWIMLGPLVILAVLSVFGGLLGWPEALGGSNWFGHFLEPVLQSFQYLPGLHPGTQVTVMFHNQPSPEGSRGLELALAGASVLVAVLGWLTAHILYFAKPYLPAQFAGKLRALYSLLAGKYWVDELYGAVVVTPVLLVSRYLLKGLIDRGVIDGGTYAAGYSVQGLGALVARIQSGNIRSYAGWLALFAAVLLLVTYFGFTAHFLLR</sequence>
<evidence type="ECO:0000313" key="10">
    <source>
        <dbReference type="Proteomes" id="UP000264702"/>
    </source>
</evidence>
<dbReference type="RefSeq" id="WP_117298418.1">
    <property type="nucleotide sequence ID" value="NZ_QVQT02000002.1"/>
</dbReference>
<dbReference type="Gene3D" id="1.20.5.2700">
    <property type="match status" value="1"/>
</dbReference>
<evidence type="ECO:0000256" key="6">
    <source>
        <dbReference type="SAM" id="Phobius"/>
    </source>
</evidence>
<feature type="transmembrane region" description="Helical" evidence="6">
    <location>
        <begin position="186"/>
        <end position="211"/>
    </location>
</feature>
<dbReference type="InterPro" id="IPR018393">
    <property type="entry name" value="NADHpl_OxRdtase_5_subgr"/>
</dbReference>
<comment type="subcellular location">
    <subcellularLocation>
        <location evidence="1">Endomembrane system</location>
        <topology evidence="1">Multi-pass membrane protein</topology>
    </subcellularLocation>
    <subcellularLocation>
        <location evidence="5">Membrane</location>
        <topology evidence="5">Multi-pass membrane protein</topology>
    </subcellularLocation>
</comment>
<dbReference type="InterPro" id="IPR001750">
    <property type="entry name" value="ND/Mrp_TM"/>
</dbReference>
<feature type="transmembrane region" description="Helical" evidence="6">
    <location>
        <begin position="256"/>
        <end position="274"/>
    </location>
</feature>
<evidence type="ECO:0000259" key="8">
    <source>
        <dbReference type="Pfam" id="PF00662"/>
    </source>
</evidence>
<dbReference type="Pfam" id="PF00361">
    <property type="entry name" value="Proton_antipo_M"/>
    <property type="match status" value="1"/>
</dbReference>
<proteinExistence type="predicted"/>
<protein>
    <submittedName>
        <fullName evidence="9">NADH-quinone oxidoreductase subunit L</fullName>
    </submittedName>
</protein>
<organism evidence="9 10">
    <name type="scientific">Paracidobacterium acidisoli</name>
    <dbReference type="NCBI Taxonomy" id="2303751"/>
    <lineage>
        <taxon>Bacteria</taxon>
        <taxon>Pseudomonadati</taxon>
        <taxon>Acidobacteriota</taxon>
        <taxon>Terriglobia</taxon>
        <taxon>Terriglobales</taxon>
        <taxon>Acidobacteriaceae</taxon>
        <taxon>Paracidobacterium</taxon>
    </lineage>
</organism>
<dbReference type="PANTHER" id="PTHR42829:SF2">
    <property type="entry name" value="NADH-UBIQUINONE OXIDOREDUCTASE CHAIN 5"/>
    <property type="match status" value="1"/>
</dbReference>
<keyword evidence="10" id="KW-1185">Reference proteome</keyword>
<feature type="transmembrane region" description="Helical" evidence="6">
    <location>
        <begin position="655"/>
        <end position="680"/>
    </location>
</feature>
<dbReference type="GO" id="GO:0012505">
    <property type="term" value="C:endomembrane system"/>
    <property type="evidence" value="ECO:0007669"/>
    <property type="project" value="UniProtKB-SubCell"/>
</dbReference>
<dbReference type="GO" id="GO:0042773">
    <property type="term" value="P:ATP synthesis coupled electron transport"/>
    <property type="evidence" value="ECO:0007669"/>
    <property type="project" value="InterPro"/>
</dbReference>
<keyword evidence="2 5" id="KW-0812">Transmembrane</keyword>
<accession>A0A372IRS7</accession>
<dbReference type="GO" id="GO:0003954">
    <property type="term" value="F:NADH dehydrogenase activity"/>
    <property type="evidence" value="ECO:0007669"/>
    <property type="project" value="TreeGrafter"/>
</dbReference>
<evidence type="ECO:0000313" key="9">
    <source>
        <dbReference type="EMBL" id="RFU17670.1"/>
    </source>
</evidence>
<dbReference type="PANTHER" id="PTHR42829">
    <property type="entry name" value="NADH-UBIQUINONE OXIDOREDUCTASE CHAIN 5"/>
    <property type="match status" value="1"/>
</dbReference>
<dbReference type="PRINTS" id="PR01434">
    <property type="entry name" value="NADHDHGNASE5"/>
</dbReference>
<dbReference type="PRINTS" id="PR01435">
    <property type="entry name" value="NPOXDRDTASE5"/>
</dbReference>
<dbReference type="AlphaFoldDB" id="A0A372IRS7"/>
<feature type="transmembrane region" description="Helical" evidence="6">
    <location>
        <begin position="381"/>
        <end position="401"/>
    </location>
</feature>
<comment type="caution">
    <text evidence="9">The sequence shown here is derived from an EMBL/GenBank/DDBJ whole genome shotgun (WGS) entry which is preliminary data.</text>
</comment>
<feature type="transmembrane region" description="Helical" evidence="6">
    <location>
        <begin position="12"/>
        <end position="29"/>
    </location>
</feature>
<feature type="transmembrane region" description="Helical" evidence="6">
    <location>
        <begin position="217"/>
        <end position="235"/>
    </location>
</feature>
<dbReference type="GO" id="GO:0015990">
    <property type="term" value="P:electron transport coupled proton transport"/>
    <property type="evidence" value="ECO:0007669"/>
    <property type="project" value="TreeGrafter"/>
</dbReference>
<dbReference type="EMBL" id="QVQT01000002">
    <property type="protein sequence ID" value="RFU17670.1"/>
    <property type="molecule type" value="Genomic_DNA"/>
</dbReference>
<reference evidence="9 10" key="1">
    <citation type="submission" date="2018-08" db="EMBL/GenBank/DDBJ databases">
        <title>Acidipila sp. 4G-K13, an acidobacterium isolated from forest soil.</title>
        <authorList>
            <person name="Gao Z.-H."/>
            <person name="Qiu L.-H."/>
        </authorList>
    </citation>
    <scope>NUCLEOTIDE SEQUENCE [LARGE SCALE GENOMIC DNA]</scope>
    <source>
        <strain evidence="9 10">4G-K13</strain>
    </source>
</reference>
<dbReference type="NCBIfam" id="TIGR01974">
    <property type="entry name" value="NDH_I_L"/>
    <property type="match status" value="1"/>
</dbReference>
<gene>
    <name evidence="9" type="ORF">D0Y96_05945</name>
</gene>
<feature type="transmembrane region" description="Helical" evidence="6">
    <location>
        <begin position="123"/>
        <end position="141"/>
    </location>
</feature>
<feature type="transmembrane region" description="Helical" evidence="6">
    <location>
        <begin position="477"/>
        <end position="498"/>
    </location>
</feature>
<feature type="transmembrane region" description="Helical" evidence="6">
    <location>
        <begin position="421"/>
        <end position="442"/>
    </location>
</feature>
<dbReference type="GO" id="GO:0016020">
    <property type="term" value="C:membrane"/>
    <property type="evidence" value="ECO:0007669"/>
    <property type="project" value="UniProtKB-SubCell"/>
</dbReference>
<dbReference type="Proteomes" id="UP000264702">
    <property type="component" value="Unassembled WGS sequence"/>
</dbReference>
<feature type="transmembrane region" description="Helical" evidence="6">
    <location>
        <begin position="286"/>
        <end position="307"/>
    </location>
</feature>
<name>A0A372IRS7_9BACT</name>
<feature type="transmembrane region" description="Helical" evidence="6">
    <location>
        <begin position="314"/>
        <end position="336"/>
    </location>
</feature>
<feature type="domain" description="NADH:quinone oxidoreductase/Mrp antiporter transmembrane" evidence="7">
    <location>
        <begin position="140"/>
        <end position="432"/>
    </location>
</feature>
<evidence type="ECO:0000256" key="2">
    <source>
        <dbReference type="ARBA" id="ARBA00022692"/>
    </source>
</evidence>
<dbReference type="Pfam" id="PF00662">
    <property type="entry name" value="Proton_antipo_N"/>
    <property type="match status" value="1"/>
</dbReference>
<keyword evidence="3 6" id="KW-1133">Transmembrane helix</keyword>
<feature type="transmembrane region" description="Helical" evidence="6">
    <location>
        <begin position="36"/>
        <end position="58"/>
    </location>
</feature>
<evidence type="ECO:0000256" key="1">
    <source>
        <dbReference type="ARBA" id="ARBA00004127"/>
    </source>
</evidence>